<name>A0ABW5D9L4_9BACT</name>
<dbReference type="Proteomes" id="UP001597375">
    <property type="component" value="Unassembled WGS sequence"/>
</dbReference>
<evidence type="ECO:0000256" key="1">
    <source>
        <dbReference type="SAM" id="Phobius"/>
    </source>
</evidence>
<gene>
    <name evidence="2" type="ORF">ACFSSA_12070</name>
</gene>
<comment type="caution">
    <text evidence="2">The sequence shown here is derived from an EMBL/GenBank/DDBJ whole genome shotgun (WGS) entry which is preliminary data.</text>
</comment>
<sequence length="128" mass="14436">MILCAIHYLGVIASITTLVLFFLNPQPFTTKVLVACLGFTAFTWLLAFFKRRHTHCPLCKGTPLINSGALAHQKAVRIFPLNHGVTATLSIIATQQFRCMYCGTAFDMLKTPSHQLQNEEARYQDEYK</sequence>
<protein>
    <recommendedName>
        <fullName evidence="4">C2H2-type domain-containing protein</fullName>
    </recommendedName>
</protein>
<feature type="transmembrane region" description="Helical" evidence="1">
    <location>
        <begin position="6"/>
        <end position="23"/>
    </location>
</feature>
<accession>A0ABW5D9L4</accession>
<keyword evidence="1" id="KW-1133">Transmembrane helix</keyword>
<dbReference type="RefSeq" id="WP_386820697.1">
    <property type="nucleotide sequence ID" value="NZ_JBHUIT010000027.1"/>
</dbReference>
<reference evidence="3" key="1">
    <citation type="journal article" date="2019" name="Int. J. Syst. Evol. Microbiol.">
        <title>The Global Catalogue of Microorganisms (GCM) 10K type strain sequencing project: providing services to taxonomists for standard genome sequencing and annotation.</title>
        <authorList>
            <consortium name="The Broad Institute Genomics Platform"/>
            <consortium name="The Broad Institute Genome Sequencing Center for Infectious Disease"/>
            <person name="Wu L."/>
            <person name="Ma J."/>
        </authorList>
    </citation>
    <scope>NUCLEOTIDE SEQUENCE [LARGE SCALE GENOMIC DNA]</scope>
    <source>
        <strain evidence="3">CGMCC 4.7106</strain>
    </source>
</reference>
<keyword evidence="1" id="KW-0472">Membrane</keyword>
<organism evidence="2 3">
    <name type="scientific">Luteolibacter algae</name>
    <dbReference type="NCBI Taxonomy" id="454151"/>
    <lineage>
        <taxon>Bacteria</taxon>
        <taxon>Pseudomonadati</taxon>
        <taxon>Verrucomicrobiota</taxon>
        <taxon>Verrucomicrobiia</taxon>
        <taxon>Verrucomicrobiales</taxon>
        <taxon>Verrucomicrobiaceae</taxon>
        <taxon>Luteolibacter</taxon>
    </lineage>
</organism>
<evidence type="ECO:0008006" key="4">
    <source>
        <dbReference type="Google" id="ProtNLM"/>
    </source>
</evidence>
<evidence type="ECO:0000313" key="3">
    <source>
        <dbReference type="Proteomes" id="UP001597375"/>
    </source>
</evidence>
<proteinExistence type="predicted"/>
<feature type="transmembrane region" description="Helical" evidence="1">
    <location>
        <begin position="32"/>
        <end position="49"/>
    </location>
</feature>
<dbReference type="EMBL" id="JBHUIT010000027">
    <property type="protein sequence ID" value="MFD2257411.1"/>
    <property type="molecule type" value="Genomic_DNA"/>
</dbReference>
<evidence type="ECO:0000313" key="2">
    <source>
        <dbReference type="EMBL" id="MFD2257411.1"/>
    </source>
</evidence>
<keyword evidence="1" id="KW-0812">Transmembrane</keyword>
<keyword evidence="3" id="KW-1185">Reference proteome</keyword>